<evidence type="ECO:0000256" key="1">
    <source>
        <dbReference type="ARBA" id="ARBA00004651"/>
    </source>
</evidence>
<dbReference type="OrthoDB" id="416585at2759"/>
<dbReference type="PANTHER" id="PTHR45628">
    <property type="entry name" value="VOLTAGE-DEPENDENT CALCIUM CHANNEL TYPE A SUBUNIT ALPHA-1"/>
    <property type="match status" value="1"/>
</dbReference>
<feature type="transmembrane region" description="Helical" evidence="21">
    <location>
        <begin position="998"/>
        <end position="1021"/>
    </location>
</feature>
<keyword evidence="8 18" id="KW-0106">Calcium</keyword>
<feature type="region of interest" description="Disordered" evidence="20">
    <location>
        <begin position="2162"/>
        <end position="2183"/>
    </location>
</feature>
<feature type="transmembrane region" description="Helical" evidence="21">
    <location>
        <begin position="1490"/>
        <end position="1512"/>
    </location>
</feature>
<keyword evidence="13" id="KW-0325">Glycoprotein</keyword>
<dbReference type="FunFam" id="1.20.120.350:FF:000063">
    <property type="entry name" value="Calcium channel subunit Cch1"/>
    <property type="match status" value="1"/>
</dbReference>
<feature type="transmembrane region" description="Helical" evidence="21">
    <location>
        <begin position="919"/>
        <end position="944"/>
    </location>
</feature>
<evidence type="ECO:0000256" key="21">
    <source>
        <dbReference type="SAM" id="Phobius"/>
    </source>
</evidence>
<keyword evidence="2" id="KW-0813">Transport</keyword>
<feature type="transmembrane region" description="Helical" evidence="21">
    <location>
        <begin position="1660"/>
        <end position="1677"/>
    </location>
</feature>
<dbReference type="InterPro" id="IPR050599">
    <property type="entry name" value="VDCC_alpha-1_subunit"/>
</dbReference>
<keyword evidence="9 19" id="KW-0851">Voltage-gated channel</keyword>
<feature type="transmembrane region" description="Helical" evidence="21">
    <location>
        <begin position="590"/>
        <end position="613"/>
    </location>
</feature>
<keyword evidence="7 21" id="KW-0812">Transmembrane</keyword>
<feature type="transmembrane region" description="Helical" evidence="21">
    <location>
        <begin position="1604"/>
        <end position="1622"/>
    </location>
</feature>
<evidence type="ECO:0000259" key="22">
    <source>
        <dbReference type="PROSITE" id="PS50222"/>
    </source>
</evidence>
<dbReference type="InterPro" id="IPR005821">
    <property type="entry name" value="Ion_trans_dom"/>
</dbReference>
<evidence type="ECO:0000256" key="7">
    <source>
        <dbReference type="ARBA" id="ARBA00022692"/>
    </source>
</evidence>
<dbReference type="Gene3D" id="1.20.120.350">
    <property type="entry name" value="Voltage-gated potassium channels. Chain C"/>
    <property type="match status" value="5"/>
</dbReference>
<dbReference type="GO" id="GO:0098703">
    <property type="term" value="P:calcium ion import across plasma membrane"/>
    <property type="evidence" value="ECO:0007669"/>
    <property type="project" value="TreeGrafter"/>
</dbReference>
<feature type="domain" description="EF-hand" evidence="22">
    <location>
        <begin position="1827"/>
        <end position="1862"/>
    </location>
</feature>
<dbReference type="GO" id="GO:0008331">
    <property type="term" value="F:high voltage-gated calcium channel activity"/>
    <property type="evidence" value="ECO:0007669"/>
    <property type="project" value="TreeGrafter"/>
</dbReference>
<evidence type="ECO:0000256" key="4">
    <source>
        <dbReference type="ARBA" id="ARBA00022553"/>
    </source>
</evidence>
<feature type="compositionally biased region" description="Low complexity" evidence="20">
    <location>
        <begin position="2139"/>
        <end position="2148"/>
    </location>
</feature>
<feature type="transmembrane region" description="Helical" evidence="21">
    <location>
        <begin position="1634"/>
        <end position="1654"/>
    </location>
</feature>
<keyword evidence="14" id="KW-0407">Ion channel</keyword>
<feature type="transmembrane region" description="Helical" evidence="21">
    <location>
        <begin position="534"/>
        <end position="553"/>
    </location>
</feature>
<evidence type="ECO:0000313" key="24">
    <source>
        <dbReference type="Proteomes" id="UP000799302"/>
    </source>
</evidence>
<evidence type="ECO:0000256" key="11">
    <source>
        <dbReference type="ARBA" id="ARBA00023065"/>
    </source>
</evidence>
<dbReference type="InterPro" id="IPR027359">
    <property type="entry name" value="Volt_channel_dom_sf"/>
</dbReference>
<dbReference type="GO" id="GO:0005891">
    <property type="term" value="C:voltage-gated calcium channel complex"/>
    <property type="evidence" value="ECO:0007669"/>
    <property type="project" value="InterPro"/>
</dbReference>
<keyword evidence="10 21" id="KW-1133">Transmembrane helix</keyword>
<evidence type="ECO:0000256" key="16">
    <source>
        <dbReference type="ARBA" id="ARBA00061395"/>
    </source>
</evidence>
<evidence type="ECO:0000256" key="19">
    <source>
        <dbReference type="RuleBase" id="RU003808"/>
    </source>
</evidence>
<feature type="region of interest" description="Disordered" evidence="20">
    <location>
        <begin position="139"/>
        <end position="175"/>
    </location>
</feature>
<feature type="transmembrane region" description="Helical" evidence="21">
    <location>
        <begin position="1311"/>
        <end position="1329"/>
    </location>
</feature>
<organism evidence="23 24">
    <name type="scientific">Microthyrium microscopicum</name>
    <dbReference type="NCBI Taxonomy" id="703497"/>
    <lineage>
        <taxon>Eukaryota</taxon>
        <taxon>Fungi</taxon>
        <taxon>Dikarya</taxon>
        <taxon>Ascomycota</taxon>
        <taxon>Pezizomycotina</taxon>
        <taxon>Dothideomycetes</taxon>
        <taxon>Dothideomycetes incertae sedis</taxon>
        <taxon>Microthyriales</taxon>
        <taxon>Microthyriaceae</taxon>
        <taxon>Microthyrium</taxon>
    </lineage>
</organism>
<dbReference type="FunFam" id="1.20.120.350:FF:000079">
    <property type="entry name" value="Calcium channel subunit Cch1"/>
    <property type="match status" value="1"/>
</dbReference>
<feature type="compositionally biased region" description="Polar residues" evidence="20">
    <location>
        <begin position="97"/>
        <end position="109"/>
    </location>
</feature>
<protein>
    <recommendedName>
        <fullName evidence="17">Calcium-channel protein CCH1</fullName>
    </recommendedName>
</protein>
<evidence type="ECO:0000256" key="14">
    <source>
        <dbReference type="ARBA" id="ARBA00023303"/>
    </source>
</evidence>
<evidence type="ECO:0000256" key="20">
    <source>
        <dbReference type="SAM" id="MobiDB-lite"/>
    </source>
</evidence>
<dbReference type="PANTHER" id="PTHR45628:SF7">
    <property type="entry name" value="VOLTAGE-DEPENDENT CALCIUM CHANNEL TYPE A SUBUNIT ALPHA-1"/>
    <property type="match status" value="1"/>
</dbReference>
<gene>
    <name evidence="23" type="ORF">BT63DRAFT_414848</name>
</gene>
<dbReference type="Proteomes" id="UP000799302">
    <property type="component" value="Unassembled WGS sequence"/>
</dbReference>
<feature type="region of interest" description="Disordered" evidence="20">
    <location>
        <begin position="2127"/>
        <end position="2148"/>
    </location>
</feature>
<dbReference type="FunFam" id="1.10.287.70:FF:000118">
    <property type="entry name" value="Calcium channel subunit Cch1"/>
    <property type="match status" value="1"/>
</dbReference>
<dbReference type="PROSITE" id="PS50222">
    <property type="entry name" value="EF_HAND_2"/>
    <property type="match status" value="1"/>
</dbReference>
<evidence type="ECO:0000256" key="18">
    <source>
        <dbReference type="PIRSR" id="PIRSR602077-1"/>
    </source>
</evidence>
<evidence type="ECO:0000256" key="17">
    <source>
        <dbReference type="ARBA" id="ARBA00067459"/>
    </source>
</evidence>
<feature type="compositionally biased region" description="Polar residues" evidence="20">
    <location>
        <begin position="238"/>
        <end position="264"/>
    </location>
</feature>
<evidence type="ECO:0000256" key="2">
    <source>
        <dbReference type="ARBA" id="ARBA00022448"/>
    </source>
</evidence>
<dbReference type="EMBL" id="MU004237">
    <property type="protein sequence ID" value="KAF2667255.1"/>
    <property type="molecule type" value="Genomic_DNA"/>
</dbReference>
<dbReference type="InterPro" id="IPR002048">
    <property type="entry name" value="EF_hand_dom"/>
</dbReference>
<feature type="transmembrane region" description="Helical" evidence="21">
    <location>
        <begin position="1697"/>
        <end position="1719"/>
    </location>
</feature>
<evidence type="ECO:0000256" key="13">
    <source>
        <dbReference type="ARBA" id="ARBA00023180"/>
    </source>
</evidence>
<feature type="transmembrane region" description="Helical" evidence="21">
    <location>
        <begin position="1783"/>
        <end position="1808"/>
    </location>
</feature>
<dbReference type="Pfam" id="PF00520">
    <property type="entry name" value="Ion_trans"/>
    <property type="match status" value="4"/>
</dbReference>
<feature type="compositionally biased region" description="Low complexity" evidence="20">
    <location>
        <begin position="28"/>
        <end position="41"/>
    </location>
</feature>
<dbReference type="FunFam" id="1.10.287.70:FF:000093">
    <property type="entry name" value="Calcium channel subunit Cch1"/>
    <property type="match status" value="1"/>
</dbReference>
<accession>A0A6A6U4Q3</accession>
<evidence type="ECO:0000256" key="9">
    <source>
        <dbReference type="ARBA" id="ARBA00022882"/>
    </source>
</evidence>
<feature type="compositionally biased region" description="Polar residues" evidence="20">
    <location>
        <begin position="156"/>
        <end position="165"/>
    </location>
</feature>
<dbReference type="PRINTS" id="PR00167">
    <property type="entry name" value="CACHANNEL"/>
</dbReference>
<feature type="compositionally biased region" description="Polar residues" evidence="20">
    <location>
        <begin position="2064"/>
        <end position="2073"/>
    </location>
</feature>
<evidence type="ECO:0000256" key="6">
    <source>
        <dbReference type="ARBA" id="ARBA00022673"/>
    </source>
</evidence>
<feature type="region of interest" description="Disordered" evidence="20">
    <location>
        <begin position="196"/>
        <end position="264"/>
    </location>
</feature>
<keyword evidence="11" id="KW-0406">Ion transport</keyword>
<feature type="transmembrane region" description="Helical" evidence="21">
    <location>
        <begin position="419"/>
        <end position="446"/>
    </location>
</feature>
<keyword evidence="12 21" id="KW-0472">Membrane</keyword>
<feature type="transmembrane region" description="Helical" evidence="21">
    <location>
        <begin position="863"/>
        <end position="881"/>
    </location>
</feature>
<dbReference type="Gene3D" id="1.10.287.70">
    <property type="match status" value="4"/>
</dbReference>
<comment type="subcellular location">
    <subcellularLocation>
        <location evidence="1">Cell membrane</location>
        <topology evidence="1">Multi-pass membrane protein</topology>
    </subcellularLocation>
    <subcellularLocation>
        <location evidence="19">Membrane</location>
        <topology evidence="19">Multi-pass membrane protein</topology>
    </subcellularLocation>
</comment>
<evidence type="ECO:0000256" key="8">
    <source>
        <dbReference type="ARBA" id="ARBA00022837"/>
    </source>
</evidence>
<proteinExistence type="inferred from homology"/>
<dbReference type="SUPFAM" id="SSF81324">
    <property type="entry name" value="Voltage-gated potassium channels"/>
    <property type="match status" value="4"/>
</dbReference>
<keyword evidence="24" id="KW-1185">Reference proteome</keyword>
<evidence type="ECO:0000256" key="10">
    <source>
        <dbReference type="ARBA" id="ARBA00022989"/>
    </source>
</evidence>
<feature type="compositionally biased region" description="Low complexity" evidence="20">
    <location>
        <begin position="2043"/>
        <end position="2058"/>
    </location>
</feature>
<feature type="binding site" evidence="18">
    <location>
        <position position="1462"/>
    </location>
    <ligand>
        <name>Ca(2+)</name>
        <dbReference type="ChEBI" id="CHEBI:29108"/>
    </ligand>
</feature>
<evidence type="ECO:0000256" key="5">
    <source>
        <dbReference type="ARBA" id="ARBA00022568"/>
    </source>
</evidence>
<feature type="compositionally biased region" description="Low complexity" evidence="20">
    <location>
        <begin position="139"/>
        <end position="151"/>
    </location>
</feature>
<feature type="compositionally biased region" description="Polar residues" evidence="20">
    <location>
        <begin position="42"/>
        <end position="52"/>
    </location>
</feature>
<keyword evidence="4" id="KW-0597">Phosphoprotein</keyword>
<keyword evidence="5 19" id="KW-0109">Calcium transport</keyword>
<evidence type="ECO:0000313" key="23">
    <source>
        <dbReference type="EMBL" id="KAF2667255.1"/>
    </source>
</evidence>
<evidence type="ECO:0000256" key="12">
    <source>
        <dbReference type="ARBA" id="ARBA00023136"/>
    </source>
</evidence>
<comment type="function">
    <text evidence="15">Voltage-gated, high-affinity calcium channel that functions together with MID1 to mediate calcium entry into cells. Required during conditions of environmental stress.</text>
</comment>
<feature type="region of interest" description="Disordered" evidence="20">
    <location>
        <begin position="1"/>
        <end position="109"/>
    </location>
</feature>
<evidence type="ECO:0000256" key="15">
    <source>
        <dbReference type="ARBA" id="ARBA00057587"/>
    </source>
</evidence>
<feature type="transmembrane region" description="Helical" evidence="21">
    <location>
        <begin position="828"/>
        <end position="851"/>
    </location>
</feature>
<keyword evidence="18" id="KW-0479">Metal-binding</keyword>
<name>A0A6A6U4Q3_9PEZI</name>
<dbReference type="Gene3D" id="1.10.238.10">
    <property type="entry name" value="EF-hand"/>
    <property type="match status" value="1"/>
</dbReference>
<feature type="transmembrane region" description="Helical" evidence="21">
    <location>
        <begin position="1376"/>
        <end position="1398"/>
    </location>
</feature>
<feature type="region of interest" description="Disordered" evidence="20">
    <location>
        <begin position="2027"/>
        <end position="2079"/>
    </location>
</feature>
<feature type="transmembrane region" description="Helical" evidence="21">
    <location>
        <begin position="724"/>
        <end position="750"/>
    </location>
</feature>
<keyword evidence="6 19" id="KW-0107">Calcium channel</keyword>
<feature type="transmembrane region" description="Helical" evidence="21">
    <location>
        <begin position="1236"/>
        <end position="1257"/>
    </location>
</feature>
<comment type="similarity">
    <text evidence="16 19">Belongs to the calcium channel alpha-1 subunit (TC 1.A.1.11) family.</text>
</comment>
<feature type="transmembrane region" description="Helical" evidence="21">
    <location>
        <begin position="1277"/>
        <end position="1299"/>
    </location>
</feature>
<dbReference type="FunFam" id="1.20.120.350:FF:000098">
    <property type="entry name" value="Calcium channel subunit Cch1"/>
    <property type="match status" value="1"/>
</dbReference>
<evidence type="ECO:0000256" key="3">
    <source>
        <dbReference type="ARBA" id="ARBA00022475"/>
    </source>
</evidence>
<sequence length="2183" mass="243511">MDPPNNDPSRRRLTTSNATPIRASASASTSNDPPISPSDDPNQSGRLRSFTDTLRGRSPSGAQWVAGGNYQPLSGADREYSPTRPPQGSIHLAIPASNPSAHGTASTPTSPLDIAGFQAALTGIPDFGVSLSAVSSASSNGASAVAGPSSSRHVRNTSNQSSINTMGEGASMDGEGDAAFSAIPLIENVPIAQHPAPISGSAIPHGQRHNRNSRPGVRFGPQLTTSHLGDDLGRSEGASLSPTTPNRTPSQRSVSPTSPLTRTRTMIRQMSQRIVNLSNEQDVVERSIRRKSSVKDMPPQEGIEMSHVGPVPQPSSPAVAPITPQQEKLPSIQINEDQLPPRPGLVRGRPNANPFRGKSLGLIPEDSTLRMKLCDLLLHPWTEPAVFCLIVLQTILLAIDSNRHVEYDHPALFRFGNSWIDYCILALFAIYTIEIIIRIIVSGFILNPVEYSTINREIGWGKALKRKSRHLFGTPHTRPQREELSVDNEEFGPVQPSLIRALTMQADFAHGDSKFTQRVRLARRAFLRHSFNRLDFIAVCAYWISFGLQMISFESGRHIFVFRMLSCLRIMRLLYLTSGTTVILRSLKKAAPMLLNVAFLIGFFWLLFAIVGVQSFQSSLRRQCVWTDPTNSSNNWTNSFQFCGGHLNNATFAAEPWIKADGTPGTSEHKGYLCPPQSNCVENGNPYNGSVSFDNIANSAELIFVIMTSNTFTDLMYYLTNSDYLAAAVFFAVAIVILFLWLINLLIAVITSSFQVIREESKASAFTGEDEDQKMADAKEEAIIKTPPRSSTLKKAFEKTKWFWLAVIAVGLLMQCFTSASMSQSRATLISVTETIITFVLLIEMILRVAIDWRTFFKSKTNLVDFTLAVITTVIQIPQIHNSGSPYAWLTFFQIARIYRLVLAIPLTRDLILIMLGNVAGLANLILFVFLFTFLAAILAAQMFRGSVPQQDFQSNTIRTQFQSLWNSFLGMYQIFSSENWTAILYSVTSYDIKYNTAWMAAAFFILWYILANFITLNMFIAVIQENFDVSEDEKRLQQVKSFLEQREAGITAGHGNLSLSTIFRYGLVSGKRHDAHAFGNSQQTELLLKDAVVRDFLDTSEEPAGIQSPGFEMEEPRMNIRPAPTAVVRTGTLSSLWTSFVGKIKNEDPNPFYSRIDFAKAAENELDPSQMAKEVMSAQNRRKQAQREYLRKHPNYNVSLFMFRSDNPIRKICQRIVGPGRGGARIDGVLPTISVWYAFSAFIYAAIVAMVVLACVTTPLYQKEYFQRHNFSPKNWFVFSDLGFAVVFSIEAAIKIIADGFFWTPNAYFRSTWGFIDGVVLITLWINVSSQFYNAGQVSRAVGAFKALRALRLLNVSDSARENFHSVIVRGGVKVISAAFVSLSLLFPFAILGLNIFSNKFVQCNDGNSNIFDLNDCVGEYNSSSPYNWNVYAPRVAANSYYSFDNFGDSLFILFQIVSQEGWIDVMWSAQSVTGIFKQPAPFSAQGNAVFFVIFNLLGAVFVLTLFVSVFMRNYTEMTGVAFLTSDQRSWLELRKLLRQVSPSKRPVNPDAQAKWMKTVYRLAVRKTGAWQRFVTCTLVAHLILLCLEFYPTIEAWERVRDALFLLFTLVVAANIVIRIMGLTWPRFSKSSWDIYSIIAVAGTLVTTVGVLISPDSSSLVRVNSLFLVSLALLIIPRNNQLDQLFKTAAASLTSIINLLATWFVLFLVFAIALTQAFGLTRFGPNENGNINFRNVPKALILLFRTSVGEGWNQIMEDMANIRPPYCVDGVSFNTDCGSPTWARIIFILWNILSMYIFVNLFVSLIYESFSYVYQKSSGLSVISREEIRRFKDAWAVVDPNGTGYIEKDKLPHLLRELSGVFEMRIYDGDFTVKRLMDDCAKSNRPTSYHTITHESPTDREIDLAKLNERLRALPILEIRRRRHRLNQFYEEVLVSSERDRGISFSQLLMILAHYKVINDNKSLRLHEFLRRRARLQRVDEAVRRQIVIGFFDTLYWRRFLRKHQAQQNLGRMQTIPTFTVPEIFVEGDPDADDEPHYPAHLSTGPSSRASSPSLSGIVTPPARNSIQVSPGTSPPFLTPQISPMHLAVDGGVSSGANQGLGGTGSYVIPPLDLTATSLAAAGQTTLSPTREMDGSARSRSNSAVSVQSVLDALDESAWGESLRRSISRRRPGRSPSPEGRV</sequence>
<keyword evidence="3" id="KW-1003">Cell membrane</keyword>
<dbReference type="InterPro" id="IPR002077">
    <property type="entry name" value="VDCCAlpha1"/>
</dbReference>
<dbReference type="GO" id="GO:0005509">
    <property type="term" value="F:calcium ion binding"/>
    <property type="evidence" value="ECO:0007669"/>
    <property type="project" value="InterPro"/>
</dbReference>
<feature type="transmembrane region" description="Helical" evidence="21">
    <location>
        <begin position="802"/>
        <end position="822"/>
    </location>
</feature>
<reference evidence="23" key="1">
    <citation type="journal article" date="2020" name="Stud. Mycol.">
        <title>101 Dothideomycetes genomes: a test case for predicting lifestyles and emergence of pathogens.</title>
        <authorList>
            <person name="Haridas S."/>
            <person name="Albert R."/>
            <person name="Binder M."/>
            <person name="Bloem J."/>
            <person name="Labutti K."/>
            <person name="Salamov A."/>
            <person name="Andreopoulos B."/>
            <person name="Baker S."/>
            <person name="Barry K."/>
            <person name="Bills G."/>
            <person name="Bluhm B."/>
            <person name="Cannon C."/>
            <person name="Castanera R."/>
            <person name="Culley D."/>
            <person name="Daum C."/>
            <person name="Ezra D."/>
            <person name="Gonzalez J."/>
            <person name="Henrissat B."/>
            <person name="Kuo A."/>
            <person name="Liang C."/>
            <person name="Lipzen A."/>
            <person name="Lutzoni F."/>
            <person name="Magnuson J."/>
            <person name="Mondo S."/>
            <person name="Nolan M."/>
            <person name="Ohm R."/>
            <person name="Pangilinan J."/>
            <person name="Park H.-J."/>
            <person name="Ramirez L."/>
            <person name="Alfaro M."/>
            <person name="Sun H."/>
            <person name="Tritt A."/>
            <person name="Yoshinaga Y."/>
            <person name="Zwiers L.-H."/>
            <person name="Turgeon B."/>
            <person name="Goodwin S."/>
            <person name="Spatafora J."/>
            <person name="Crous P."/>
            <person name="Grigoriev I."/>
        </authorList>
    </citation>
    <scope>NUCLEOTIDE SEQUENCE</scope>
    <source>
        <strain evidence="23">CBS 115976</strain>
    </source>
</reference>